<evidence type="ECO:0000313" key="1">
    <source>
        <dbReference type="EMBL" id="CDW55134.1"/>
    </source>
</evidence>
<dbReference type="Proteomes" id="UP000030665">
    <property type="component" value="Unassembled WGS sequence"/>
</dbReference>
<dbReference type="AlphaFoldDB" id="A0A077Z5S0"/>
<evidence type="ECO:0000313" key="2">
    <source>
        <dbReference type="Proteomes" id="UP000030665"/>
    </source>
</evidence>
<reference evidence="1" key="2">
    <citation type="submission" date="2014-03" db="EMBL/GenBank/DDBJ databases">
        <title>The whipworm genome and dual-species transcriptomics of an intimate host-pathogen interaction.</title>
        <authorList>
            <person name="Foth B.J."/>
            <person name="Tsai I.J."/>
            <person name="Reid A.J."/>
            <person name="Bancroft A.J."/>
            <person name="Nichol S."/>
            <person name="Tracey A."/>
            <person name="Holroyd N."/>
            <person name="Cotton J.A."/>
            <person name="Stanley E.J."/>
            <person name="Zarowiecki M."/>
            <person name="Liu J.Z."/>
            <person name="Huckvale T."/>
            <person name="Cooper P.J."/>
            <person name="Grencis R.K."/>
            <person name="Berriman M."/>
        </authorList>
    </citation>
    <scope>NUCLEOTIDE SEQUENCE [LARGE SCALE GENOMIC DNA]</scope>
</reference>
<protein>
    <submittedName>
        <fullName evidence="1">Uncharacterized protein</fullName>
    </submittedName>
</protein>
<name>A0A077Z5S0_TRITR</name>
<keyword evidence="2" id="KW-1185">Reference proteome</keyword>
<reference evidence="1" key="1">
    <citation type="submission" date="2014-01" db="EMBL/GenBank/DDBJ databases">
        <authorList>
            <person name="Aslett M."/>
        </authorList>
    </citation>
    <scope>NUCLEOTIDE SEQUENCE</scope>
</reference>
<organism evidence="1 2">
    <name type="scientific">Trichuris trichiura</name>
    <name type="common">Whipworm</name>
    <name type="synonym">Trichocephalus trichiurus</name>
    <dbReference type="NCBI Taxonomy" id="36087"/>
    <lineage>
        <taxon>Eukaryota</taxon>
        <taxon>Metazoa</taxon>
        <taxon>Ecdysozoa</taxon>
        <taxon>Nematoda</taxon>
        <taxon>Enoplea</taxon>
        <taxon>Dorylaimia</taxon>
        <taxon>Trichinellida</taxon>
        <taxon>Trichuridae</taxon>
        <taxon>Trichuris</taxon>
    </lineage>
</organism>
<accession>A0A077Z5S0</accession>
<proteinExistence type="predicted"/>
<dbReference type="EMBL" id="HG805938">
    <property type="protein sequence ID" value="CDW55134.1"/>
    <property type="molecule type" value="Genomic_DNA"/>
</dbReference>
<gene>
    <name evidence="1" type="ORF">TTRE_0000340501</name>
</gene>
<sequence>MIVSVVLASASVVGYLVARRLFVAADSGCLWGILKGGKMTQLSDSSCGSTADLGCLWGILKGGKMAQLSDSSCGTTADSACLSGISKGTFHFFISIKRYHHSNAQTTRNRYSVGKNEQLHMEQARRVLGV</sequence>